<protein>
    <submittedName>
        <fullName evidence="1">Uncharacterized protein</fullName>
    </submittedName>
</protein>
<accession>G2G642</accession>
<dbReference type="Proteomes" id="UP000004217">
    <property type="component" value="Unassembled WGS sequence"/>
</dbReference>
<dbReference type="AlphaFoldDB" id="G2G642"/>
<dbReference type="PATRIC" id="fig|700597.3.peg.918"/>
<organism evidence="1 2">
    <name type="scientific">Streptomyces zinciresistens K42</name>
    <dbReference type="NCBI Taxonomy" id="700597"/>
    <lineage>
        <taxon>Bacteria</taxon>
        <taxon>Bacillati</taxon>
        <taxon>Actinomycetota</taxon>
        <taxon>Actinomycetes</taxon>
        <taxon>Kitasatosporales</taxon>
        <taxon>Streptomycetaceae</taxon>
        <taxon>Streptomyces</taxon>
    </lineage>
</organism>
<proteinExistence type="predicted"/>
<dbReference type="RefSeq" id="WP_007491911.1">
    <property type="nucleotide sequence ID" value="NZ_AGBF01000007.1"/>
</dbReference>
<evidence type="ECO:0000313" key="1">
    <source>
        <dbReference type="EMBL" id="EGX61131.1"/>
    </source>
</evidence>
<name>G2G642_9ACTN</name>
<comment type="caution">
    <text evidence="1">The sequence shown here is derived from an EMBL/GenBank/DDBJ whole genome shotgun (WGS) entry which is preliminary data.</text>
</comment>
<reference evidence="1 2" key="1">
    <citation type="submission" date="2011-08" db="EMBL/GenBank/DDBJ databases">
        <authorList>
            <person name="Lin Y."/>
            <person name="Hao X."/>
            <person name="Johnstone L."/>
            <person name="Miller S.J."/>
            <person name="Wei G."/>
            <person name="Rensing C."/>
        </authorList>
    </citation>
    <scope>NUCLEOTIDE SEQUENCE [LARGE SCALE GENOMIC DNA]</scope>
    <source>
        <strain evidence="1 2">K42</strain>
    </source>
</reference>
<sequence length="185" mass="19608">MHDDRSTVAVDVRAVEVDGYPGLAQVPRDHLLRLEEDTLGMKAGMLRTDWTYSKGAYPCSLRDLEPLGADVADALIAAGAPVHDARRAPGWRGAFPVLVQGLRLSELRAAVTDIDLPDDAIVAIRAADYPSQGIGSPADVRVEVGYYQPDPASGTSGWAFGGAIDYAEDGAIPAHVPALVLKPTH</sequence>
<gene>
    <name evidence="1" type="ORF">SZN_04741</name>
</gene>
<evidence type="ECO:0000313" key="2">
    <source>
        <dbReference type="Proteomes" id="UP000004217"/>
    </source>
</evidence>
<keyword evidence="2" id="KW-1185">Reference proteome</keyword>
<dbReference type="EMBL" id="AGBF01000007">
    <property type="protein sequence ID" value="EGX61131.1"/>
    <property type="molecule type" value="Genomic_DNA"/>
</dbReference>
<dbReference type="OrthoDB" id="9811557at2"/>